<dbReference type="Proteomes" id="UP001283361">
    <property type="component" value="Unassembled WGS sequence"/>
</dbReference>
<protein>
    <submittedName>
        <fullName evidence="1">Uncharacterized protein</fullName>
    </submittedName>
</protein>
<gene>
    <name evidence="1" type="ORF">RRG08_051438</name>
</gene>
<accession>A0AAE1B3H4</accession>
<organism evidence="1 2">
    <name type="scientific">Elysia crispata</name>
    <name type="common">lettuce slug</name>
    <dbReference type="NCBI Taxonomy" id="231223"/>
    <lineage>
        <taxon>Eukaryota</taxon>
        <taxon>Metazoa</taxon>
        <taxon>Spiralia</taxon>
        <taxon>Lophotrochozoa</taxon>
        <taxon>Mollusca</taxon>
        <taxon>Gastropoda</taxon>
        <taxon>Heterobranchia</taxon>
        <taxon>Euthyneura</taxon>
        <taxon>Panpulmonata</taxon>
        <taxon>Sacoglossa</taxon>
        <taxon>Placobranchoidea</taxon>
        <taxon>Plakobranchidae</taxon>
        <taxon>Elysia</taxon>
    </lineage>
</organism>
<name>A0AAE1B3H4_9GAST</name>
<reference evidence="1" key="1">
    <citation type="journal article" date="2023" name="G3 (Bethesda)">
        <title>A reference genome for the long-term kleptoplast-retaining sea slug Elysia crispata morphotype clarki.</title>
        <authorList>
            <person name="Eastman K.E."/>
            <person name="Pendleton A.L."/>
            <person name="Shaikh M.A."/>
            <person name="Suttiyut T."/>
            <person name="Ogas R."/>
            <person name="Tomko P."/>
            <person name="Gavelis G."/>
            <person name="Widhalm J.R."/>
            <person name="Wisecaver J.H."/>
        </authorList>
    </citation>
    <scope>NUCLEOTIDE SEQUENCE</scope>
    <source>
        <strain evidence="1">ECLA1</strain>
    </source>
</reference>
<proteinExistence type="predicted"/>
<sequence length="75" mass="8668">MFTGPTGPFIHFVNSIASGLSRERIVRIHDLLSMSEQHSHQRTTLKLGLFTRHQRREPLRTGHKYYFASVFLGSN</sequence>
<comment type="caution">
    <text evidence="1">The sequence shown here is derived from an EMBL/GenBank/DDBJ whole genome shotgun (WGS) entry which is preliminary data.</text>
</comment>
<keyword evidence="2" id="KW-1185">Reference proteome</keyword>
<evidence type="ECO:0000313" key="1">
    <source>
        <dbReference type="EMBL" id="KAK3799164.1"/>
    </source>
</evidence>
<dbReference type="AlphaFoldDB" id="A0AAE1B3H4"/>
<evidence type="ECO:0000313" key="2">
    <source>
        <dbReference type="Proteomes" id="UP001283361"/>
    </source>
</evidence>
<dbReference type="EMBL" id="JAWDGP010000593">
    <property type="protein sequence ID" value="KAK3799164.1"/>
    <property type="molecule type" value="Genomic_DNA"/>
</dbReference>